<feature type="transmembrane region" description="Helical" evidence="6">
    <location>
        <begin position="109"/>
        <end position="127"/>
    </location>
</feature>
<evidence type="ECO:0000313" key="11">
    <source>
        <dbReference type="Proteomes" id="UP000824202"/>
    </source>
</evidence>
<dbReference type="EMBL" id="DXFT01000131">
    <property type="protein sequence ID" value="HIX03808.1"/>
    <property type="molecule type" value="Genomic_DNA"/>
</dbReference>
<keyword evidence="2" id="KW-1003">Cell membrane</keyword>
<evidence type="ECO:0000256" key="4">
    <source>
        <dbReference type="ARBA" id="ARBA00022989"/>
    </source>
</evidence>
<name>A0A9D1V0D1_9BACT</name>
<dbReference type="AlphaFoldDB" id="A0A9D1V0D1"/>
<evidence type="ECO:0000256" key="2">
    <source>
        <dbReference type="ARBA" id="ARBA00022475"/>
    </source>
</evidence>
<evidence type="ECO:0000256" key="5">
    <source>
        <dbReference type="ARBA" id="ARBA00023136"/>
    </source>
</evidence>
<dbReference type="Pfam" id="PF22571">
    <property type="entry name" value="LiaI-LiaF-TM_PspC"/>
    <property type="match status" value="1"/>
</dbReference>
<protein>
    <submittedName>
        <fullName evidence="10">PspC domain-containing protein</fullName>
    </submittedName>
</protein>
<feature type="domain" description="PspC-related transmembrane region" evidence="8">
    <location>
        <begin position="188"/>
        <end position="324"/>
    </location>
</feature>
<feature type="transmembrane region" description="Helical" evidence="6">
    <location>
        <begin position="133"/>
        <end position="157"/>
    </location>
</feature>
<dbReference type="InterPro" id="IPR054321">
    <property type="entry name" value="PspC-rel_TM"/>
</dbReference>
<evidence type="ECO:0000259" key="7">
    <source>
        <dbReference type="Pfam" id="PF04024"/>
    </source>
</evidence>
<evidence type="ECO:0000259" key="8">
    <source>
        <dbReference type="Pfam" id="PF22571"/>
    </source>
</evidence>
<feature type="domain" description="PspC-related ToastRack" evidence="9">
    <location>
        <begin position="398"/>
        <end position="513"/>
    </location>
</feature>
<reference evidence="10" key="2">
    <citation type="submission" date="2021-04" db="EMBL/GenBank/DDBJ databases">
        <authorList>
            <person name="Gilroy R."/>
        </authorList>
    </citation>
    <scope>NUCLEOTIDE SEQUENCE</scope>
    <source>
        <strain evidence="10">23274</strain>
    </source>
</reference>
<evidence type="ECO:0000256" key="1">
    <source>
        <dbReference type="ARBA" id="ARBA00004162"/>
    </source>
</evidence>
<dbReference type="GO" id="GO:0005886">
    <property type="term" value="C:plasma membrane"/>
    <property type="evidence" value="ECO:0007669"/>
    <property type="project" value="UniProtKB-SubCell"/>
</dbReference>
<organism evidence="10 11">
    <name type="scientific">Candidatus Odoribacter faecigallinarum</name>
    <dbReference type="NCBI Taxonomy" id="2838706"/>
    <lineage>
        <taxon>Bacteria</taxon>
        <taxon>Pseudomonadati</taxon>
        <taxon>Bacteroidota</taxon>
        <taxon>Bacteroidia</taxon>
        <taxon>Bacteroidales</taxon>
        <taxon>Odoribacteraceae</taxon>
        <taxon>Odoribacter</taxon>
    </lineage>
</organism>
<evidence type="ECO:0000259" key="9">
    <source>
        <dbReference type="Pfam" id="PF22744"/>
    </source>
</evidence>
<proteinExistence type="predicted"/>
<comment type="caution">
    <text evidence="10">The sequence shown here is derived from an EMBL/GenBank/DDBJ whole genome shotgun (WGS) entry which is preliminary data.</text>
</comment>
<keyword evidence="5 6" id="KW-0472">Membrane</keyword>
<evidence type="ECO:0000313" key="10">
    <source>
        <dbReference type="EMBL" id="HIX03808.1"/>
    </source>
</evidence>
<dbReference type="Proteomes" id="UP000824202">
    <property type="component" value="Unassembled WGS sequence"/>
</dbReference>
<dbReference type="Pfam" id="PF04024">
    <property type="entry name" value="PspC"/>
    <property type="match status" value="1"/>
</dbReference>
<evidence type="ECO:0000256" key="6">
    <source>
        <dbReference type="SAM" id="Phobius"/>
    </source>
</evidence>
<feature type="transmembrane region" description="Helical" evidence="6">
    <location>
        <begin position="307"/>
        <end position="331"/>
    </location>
</feature>
<comment type="subcellular location">
    <subcellularLocation>
        <location evidence="1">Cell membrane</location>
        <topology evidence="1">Single-pass membrane protein</topology>
    </subcellularLocation>
</comment>
<dbReference type="InterPro" id="IPR052027">
    <property type="entry name" value="PspC"/>
</dbReference>
<dbReference type="PANTHER" id="PTHR33885:SF3">
    <property type="entry name" value="PHAGE SHOCK PROTEIN C"/>
    <property type="match status" value="1"/>
</dbReference>
<evidence type="ECO:0000256" key="3">
    <source>
        <dbReference type="ARBA" id="ARBA00022692"/>
    </source>
</evidence>
<feature type="domain" description="Phage shock protein PspC N-terminal" evidence="7">
    <location>
        <begin position="103"/>
        <end position="160"/>
    </location>
</feature>
<gene>
    <name evidence="10" type="ORF">H9863_06790</name>
</gene>
<accession>A0A9D1V0D1</accession>
<dbReference type="Pfam" id="PF22744">
    <property type="entry name" value="Toast-rack_PspC-Cterm"/>
    <property type="match status" value="1"/>
</dbReference>
<sequence length="517" mass="59457">MKKTYNINLNGQAFCIDEDAYAKLQVYIDTLEKYYLAEEDGKEIMADIESRIAELLREFLQRNHKEVVSLPEIDKVIEIMGTPEVIIDEDTQESSTPRQEIKRKLYRDADHRVVGGVASGLATYFGIDSAWIRVAFIVLSLFYGVTILVYLILWIAIPKAITARQKLEMKGKNATVSNIEKNIRDTYNQVKKKSKLNRFFSRTGEIINEFVQIVIRFIGKIALVLIALLAIIGATGGTIAFFFFGYCFLGILFTLPEPIELFARYATAPICPWLIETLALLVCLIPLGLVSYLSASYLFKFHKHRAAVTLTAGGFWLLCCFILMGISLFYLHHYAQEGSVEDKFVLAPQHAGKELTVHFSCPPSNRIQYDKGLFEWSNDVLLYHKHINDGKAEPYFKTRISFENTSDSIPCLTVKRQAHGNSYTQAVKNAQKTIYRHQWNNDTLHLDTYFQLDTALWRGNQIQVQIAVPEAYRLNLIHAPNKEIRRTAIFQEREKFRNNREQTQHYLMRQGKLEKIN</sequence>
<feature type="transmembrane region" description="Helical" evidence="6">
    <location>
        <begin position="221"/>
        <end position="253"/>
    </location>
</feature>
<keyword evidence="4 6" id="KW-1133">Transmembrane helix</keyword>
<dbReference type="InterPro" id="IPR054319">
    <property type="entry name" value="PspC-rel_ToastRack"/>
</dbReference>
<reference evidence="10" key="1">
    <citation type="journal article" date="2021" name="PeerJ">
        <title>Extensive microbial diversity within the chicken gut microbiome revealed by metagenomics and culture.</title>
        <authorList>
            <person name="Gilroy R."/>
            <person name="Ravi A."/>
            <person name="Getino M."/>
            <person name="Pursley I."/>
            <person name="Horton D.L."/>
            <person name="Alikhan N.F."/>
            <person name="Baker D."/>
            <person name="Gharbi K."/>
            <person name="Hall N."/>
            <person name="Watson M."/>
            <person name="Adriaenssens E.M."/>
            <person name="Foster-Nyarko E."/>
            <person name="Jarju S."/>
            <person name="Secka A."/>
            <person name="Antonio M."/>
            <person name="Oren A."/>
            <person name="Chaudhuri R.R."/>
            <person name="La Ragione R."/>
            <person name="Hildebrand F."/>
            <person name="Pallen M.J."/>
        </authorList>
    </citation>
    <scope>NUCLEOTIDE SEQUENCE</scope>
    <source>
        <strain evidence="10">23274</strain>
    </source>
</reference>
<dbReference type="PANTHER" id="PTHR33885">
    <property type="entry name" value="PHAGE SHOCK PROTEIN C"/>
    <property type="match status" value="1"/>
</dbReference>
<feature type="transmembrane region" description="Helical" evidence="6">
    <location>
        <begin position="273"/>
        <end position="295"/>
    </location>
</feature>
<keyword evidence="3 6" id="KW-0812">Transmembrane</keyword>
<dbReference type="InterPro" id="IPR007168">
    <property type="entry name" value="Phageshock_PspC_N"/>
</dbReference>